<comment type="caution">
    <text evidence="2">The sequence shown here is derived from an EMBL/GenBank/DDBJ whole genome shotgun (WGS) entry which is preliminary data.</text>
</comment>
<organism evidence="2 3">
    <name type="scientific">Grimontia sedimenti</name>
    <dbReference type="NCBI Taxonomy" id="2711294"/>
    <lineage>
        <taxon>Bacteria</taxon>
        <taxon>Pseudomonadati</taxon>
        <taxon>Pseudomonadota</taxon>
        <taxon>Gammaproteobacteria</taxon>
        <taxon>Vibrionales</taxon>
        <taxon>Vibrionaceae</taxon>
        <taxon>Grimontia</taxon>
    </lineage>
</organism>
<evidence type="ECO:0000256" key="1">
    <source>
        <dbReference type="SAM" id="SignalP"/>
    </source>
</evidence>
<accession>A0A6M1RLZ4</accession>
<protein>
    <recommendedName>
        <fullName evidence="4">Outer membrane protein beta-barrel domain-containing protein</fullName>
    </recommendedName>
</protein>
<evidence type="ECO:0000313" key="3">
    <source>
        <dbReference type="Proteomes" id="UP000473008"/>
    </source>
</evidence>
<feature type="chain" id="PRO_5027112260" description="Outer membrane protein beta-barrel domain-containing protein" evidence="1">
    <location>
        <begin position="20"/>
        <end position="163"/>
    </location>
</feature>
<feature type="signal peptide" evidence="1">
    <location>
        <begin position="1"/>
        <end position="19"/>
    </location>
</feature>
<sequence>MMKRLLWAATLLTSSFAVADIHFSPGLKIGMQWGLGAQLGVNDVMGFEAVYGSFGIADSYWFSDKESVKHYRLGVQYLESKHQEYSVQLEAGIAEYRGTRNYFGRDREDLKAYGPSVGAALVFDYNLPIKVRYGLEMGYFRHQDTFLPSGLAPQLNVGVILPL</sequence>
<gene>
    <name evidence="2" type="ORF">G5S52_05350</name>
</gene>
<reference evidence="2 3" key="1">
    <citation type="submission" date="2020-02" db="EMBL/GenBank/DDBJ databases">
        <title>The draft genome of Grimontia sedimenta sp. nov., isolated from benthic sediments near coral reefs south of Kuwait.</title>
        <authorList>
            <person name="Mahmoud H.M."/>
            <person name="Jose L."/>
            <person name="Eapen S."/>
        </authorList>
    </citation>
    <scope>NUCLEOTIDE SEQUENCE [LARGE SCALE GENOMIC DNA]</scope>
    <source>
        <strain evidence="2 3">S25</strain>
    </source>
</reference>
<dbReference type="EMBL" id="JAALDL010000002">
    <property type="protein sequence ID" value="NGN97097.1"/>
    <property type="molecule type" value="Genomic_DNA"/>
</dbReference>
<proteinExistence type="predicted"/>
<name>A0A6M1RLZ4_9GAMM</name>
<evidence type="ECO:0008006" key="4">
    <source>
        <dbReference type="Google" id="ProtNLM"/>
    </source>
</evidence>
<dbReference type="AlphaFoldDB" id="A0A6M1RLZ4"/>
<keyword evidence="1" id="KW-0732">Signal</keyword>
<keyword evidence="3" id="KW-1185">Reference proteome</keyword>
<evidence type="ECO:0000313" key="2">
    <source>
        <dbReference type="EMBL" id="NGN97097.1"/>
    </source>
</evidence>
<dbReference type="Proteomes" id="UP000473008">
    <property type="component" value="Unassembled WGS sequence"/>
</dbReference>